<keyword evidence="2" id="KW-1185">Reference proteome</keyword>
<dbReference type="InterPro" id="IPR021508">
    <property type="entry name" value="Gp17-like"/>
</dbReference>
<protein>
    <recommendedName>
        <fullName evidence="3">DUF3168 domain-containing protein</fullName>
    </recommendedName>
</protein>
<dbReference type="EMBL" id="LAJG01000005">
    <property type="protein sequence ID" value="KKB81018.1"/>
    <property type="molecule type" value="Genomic_DNA"/>
</dbReference>
<dbReference type="RefSeq" id="WP_046141366.1">
    <property type="nucleotide sequence ID" value="NZ_LAJG01000005.1"/>
</dbReference>
<evidence type="ECO:0000313" key="1">
    <source>
        <dbReference type="EMBL" id="KKB81018.1"/>
    </source>
</evidence>
<gene>
    <name evidence="1" type="ORF">VW35_02275</name>
</gene>
<dbReference type="PATRIC" id="fig|361041.3.peg.3839"/>
<dbReference type="STRING" id="361041.VW35_02275"/>
<dbReference type="OrthoDB" id="7630456at2"/>
<accession>A0A0F5LFB6</accession>
<proteinExistence type="predicted"/>
<comment type="caution">
    <text evidence="1">The sequence shown here is derived from an EMBL/GenBank/DDBJ whole genome shotgun (WGS) entry which is preliminary data.</text>
</comment>
<reference evidence="1 2" key="1">
    <citation type="submission" date="2015-03" db="EMBL/GenBank/DDBJ databases">
        <authorList>
            <person name="Hassan Y.I."/>
            <person name="Lepp D."/>
            <person name="Zhou T."/>
        </authorList>
    </citation>
    <scope>NUCLEOTIDE SEQUENCE [LARGE SCALE GENOMIC DNA]</scope>
    <source>
        <strain evidence="1 2">GH2-10</strain>
    </source>
</reference>
<evidence type="ECO:0000313" key="2">
    <source>
        <dbReference type="Proteomes" id="UP000033514"/>
    </source>
</evidence>
<dbReference type="InterPro" id="IPR053745">
    <property type="entry name" value="Viral_Tail_Comp_sf"/>
</dbReference>
<dbReference type="AlphaFoldDB" id="A0A0F5LFB6"/>
<dbReference type="Gene3D" id="3.30.2000.30">
    <property type="match status" value="1"/>
</dbReference>
<organism evidence="1 2">
    <name type="scientific">Devosia soli</name>
    <dbReference type="NCBI Taxonomy" id="361041"/>
    <lineage>
        <taxon>Bacteria</taxon>
        <taxon>Pseudomonadati</taxon>
        <taxon>Pseudomonadota</taxon>
        <taxon>Alphaproteobacteria</taxon>
        <taxon>Hyphomicrobiales</taxon>
        <taxon>Devosiaceae</taxon>
        <taxon>Devosia</taxon>
    </lineage>
</organism>
<sequence length="146" mass="15856">MEPTYELQLAALNKLRQSTALVALVGTKIYDRVPERTAGGVLVPDVTSPYISFGAVIVDTEDADCIDGLSITFQIDVWSWGSGEAYGSVQTRKIIGEVRKALHRADLPMTTNALVSIEAGITRILRESDGVTNHGLIQFEALVETH</sequence>
<dbReference type="Proteomes" id="UP000033514">
    <property type="component" value="Unassembled WGS sequence"/>
</dbReference>
<dbReference type="Pfam" id="PF11367">
    <property type="entry name" value="Tail_completion_gp17"/>
    <property type="match status" value="1"/>
</dbReference>
<evidence type="ECO:0008006" key="3">
    <source>
        <dbReference type="Google" id="ProtNLM"/>
    </source>
</evidence>
<name>A0A0F5LFB6_9HYPH</name>